<dbReference type="InterPro" id="IPR008792">
    <property type="entry name" value="PQQD"/>
</dbReference>
<sequence length="88" mass="9638">MKYILSDSVAMTRTDYGYVILDTRKSKYFQVNAVAGEMLKLLASGRCVSDVAQSVADTYDIPGTRVLRDLEALISEALGACIIEQVSE</sequence>
<dbReference type="AlphaFoldDB" id="A0A482F2G9"/>
<organism evidence="1">
    <name type="scientific">Sanguibacter keddieii</name>
    <dbReference type="NCBI Taxonomy" id="60920"/>
    <lineage>
        <taxon>Bacteria</taxon>
        <taxon>Bacillati</taxon>
        <taxon>Actinomycetota</taxon>
        <taxon>Actinomycetes</taxon>
        <taxon>Micrococcales</taxon>
        <taxon>Sanguibacteraceae</taxon>
        <taxon>Sanguibacter</taxon>
    </lineage>
</organism>
<reference evidence="1" key="1">
    <citation type="submission" date="2018-08" db="EMBL/GenBank/DDBJ databases">
        <authorList>
            <person name="Zhu S."/>
        </authorList>
    </citation>
    <scope>NUCLEOTIDE SEQUENCE</scope>
    <source>
        <strain evidence="1">DSM 10542</strain>
    </source>
</reference>
<dbReference type="InterPro" id="IPR041881">
    <property type="entry name" value="PqqD_sf"/>
</dbReference>
<dbReference type="Pfam" id="PF05402">
    <property type="entry name" value="PqqD"/>
    <property type="match status" value="1"/>
</dbReference>
<name>A0A482F2G9_9MICO</name>
<accession>A0A482F2G9</accession>
<protein>
    <submittedName>
        <fullName evidence="1">Coenzyme PQQ synthesis protein D</fullName>
    </submittedName>
</protein>
<gene>
    <name evidence="1" type="primary">pqqD</name>
</gene>
<proteinExistence type="predicted"/>
<dbReference type="EMBL" id="MH733621">
    <property type="protein sequence ID" value="QBN22643.1"/>
    <property type="molecule type" value="Genomic_DNA"/>
</dbReference>
<dbReference type="Gene3D" id="1.10.10.1150">
    <property type="entry name" value="Coenzyme PQQ synthesis protein D (PqqD)"/>
    <property type="match status" value="1"/>
</dbReference>
<evidence type="ECO:0000313" key="1">
    <source>
        <dbReference type="EMBL" id="QBN22643.1"/>
    </source>
</evidence>